<keyword evidence="4" id="KW-1185">Reference proteome</keyword>
<evidence type="ECO:0000256" key="1">
    <source>
        <dbReference type="SAM" id="MobiDB-lite"/>
    </source>
</evidence>
<comment type="caution">
    <text evidence="2">The sequence shown here is derived from an EMBL/GenBank/DDBJ whole genome shotgun (WGS) entry which is preliminary data.</text>
</comment>
<protein>
    <submittedName>
        <fullName evidence="2">Uncharacterized protein</fullName>
    </submittedName>
</protein>
<proteinExistence type="predicted"/>
<dbReference type="EMBL" id="JAWQEG010002592">
    <property type="protein sequence ID" value="KAK3870929.1"/>
    <property type="molecule type" value="Genomic_DNA"/>
</dbReference>
<name>A0AAE1F8I8_PETCI</name>
<sequence length="365" mass="40663">MSDVNILPPLVLPLGLSASDLAELVTNVLVRRAYTTDSPWAQWVVVAALDVLQKEQLVGQKEPLIRQKEVLVGENEPPIGLNEPPVEQKYLERDMTDSSHDHHHRSTQPDSEALVKEEDFCLSLQCKSNLDINRNIVPYKDVHRVDSGVHGNLHGVDSGACEKGNEGNNEDRNKRKEGDDEVVNVKIDRKGNHEDSNKRYEGNYDDWNKGGEKYEFGKGIKKGIDNKCRENQQQQSPLGIIKNKSLSPGSVSDFGLQVTPRLMGNTCTKWVQRGREAIYPSHCFSTYDFHSSPVYSGVSMTTDVNSDSSSGSASCYNPKPFISSSSSSLLFHGRPLVKSKVERAPLNIPLRAPTSDLKDPRLGRW</sequence>
<feature type="region of interest" description="Disordered" evidence="1">
    <location>
        <begin position="150"/>
        <end position="179"/>
    </location>
</feature>
<feature type="compositionally biased region" description="Basic and acidic residues" evidence="1">
    <location>
        <begin position="163"/>
        <end position="178"/>
    </location>
</feature>
<evidence type="ECO:0000313" key="2">
    <source>
        <dbReference type="EMBL" id="KAK3869096.1"/>
    </source>
</evidence>
<organism evidence="2 4">
    <name type="scientific">Petrolisthes cinctipes</name>
    <name type="common">Flat porcelain crab</name>
    <dbReference type="NCBI Taxonomy" id="88211"/>
    <lineage>
        <taxon>Eukaryota</taxon>
        <taxon>Metazoa</taxon>
        <taxon>Ecdysozoa</taxon>
        <taxon>Arthropoda</taxon>
        <taxon>Crustacea</taxon>
        <taxon>Multicrustacea</taxon>
        <taxon>Malacostraca</taxon>
        <taxon>Eumalacostraca</taxon>
        <taxon>Eucarida</taxon>
        <taxon>Decapoda</taxon>
        <taxon>Pleocyemata</taxon>
        <taxon>Anomura</taxon>
        <taxon>Galatheoidea</taxon>
        <taxon>Porcellanidae</taxon>
        <taxon>Petrolisthes</taxon>
    </lineage>
</organism>
<dbReference type="Proteomes" id="UP001286313">
    <property type="component" value="Unassembled WGS sequence"/>
</dbReference>
<evidence type="ECO:0000313" key="3">
    <source>
        <dbReference type="EMBL" id="KAK3870929.1"/>
    </source>
</evidence>
<dbReference type="AlphaFoldDB" id="A0AAE1F8I8"/>
<dbReference type="EMBL" id="JAWQEG010002890">
    <property type="protein sequence ID" value="KAK3869096.1"/>
    <property type="molecule type" value="Genomic_DNA"/>
</dbReference>
<gene>
    <name evidence="3" type="ORF">Pcinc_023900</name>
    <name evidence="2" type="ORF">Pcinc_025575</name>
</gene>
<evidence type="ECO:0000313" key="4">
    <source>
        <dbReference type="Proteomes" id="UP001286313"/>
    </source>
</evidence>
<accession>A0AAE1F8I8</accession>
<reference evidence="2" key="1">
    <citation type="submission" date="2023-10" db="EMBL/GenBank/DDBJ databases">
        <title>Genome assemblies of two species of porcelain crab, Petrolisthes cinctipes and Petrolisthes manimaculis (Anomura: Porcellanidae).</title>
        <authorList>
            <person name="Angst P."/>
        </authorList>
    </citation>
    <scope>NUCLEOTIDE SEQUENCE</scope>
    <source>
        <strain evidence="2">PB745_01</strain>
        <tissue evidence="2">Gill</tissue>
    </source>
</reference>